<evidence type="ECO:0000313" key="2">
    <source>
        <dbReference type="EMBL" id="VEG54370.1"/>
    </source>
</evidence>
<keyword evidence="1" id="KW-0472">Membrane</keyword>
<organism evidence="2 3">
    <name type="scientific">Mycolicibacterium aurum</name>
    <name type="common">Mycobacterium aurum</name>
    <dbReference type="NCBI Taxonomy" id="1791"/>
    <lineage>
        <taxon>Bacteria</taxon>
        <taxon>Bacillati</taxon>
        <taxon>Actinomycetota</taxon>
        <taxon>Actinomycetes</taxon>
        <taxon>Mycobacteriales</taxon>
        <taxon>Mycobacteriaceae</taxon>
        <taxon>Mycolicibacterium</taxon>
    </lineage>
</organism>
<keyword evidence="3" id="KW-1185">Reference proteome</keyword>
<keyword evidence="1" id="KW-1133">Transmembrane helix</keyword>
<reference evidence="2 3" key="1">
    <citation type="submission" date="2018-12" db="EMBL/GenBank/DDBJ databases">
        <authorList>
            <consortium name="Pathogen Informatics"/>
        </authorList>
    </citation>
    <scope>NUCLEOTIDE SEQUENCE [LARGE SCALE GENOMIC DNA]</scope>
    <source>
        <strain evidence="2 3">NCTC10437</strain>
    </source>
</reference>
<evidence type="ECO:0000313" key="3">
    <source>
        <dbReference type="Proteomes" id="UP000279306"/>
    </source>
</evidence>
<dbReference type="AlphaFoldDB" id="A0A448IPQ1"/>
<proteinExistence type="predicted"/>
<protein>
    <recommendedName>
        <fullName evidence="4">Transmembrane protein</fullName>
    </recommendedName>
</protein>
<dbReference type="KEGG" id="mauu:NCTC10437_02436"/>
<accession>A0A448IPQ1</accession>
<sequence length="184" mass="18919">MGTPPEPVVIAEQGGLVVAECGPDVLVLDRGNGAAQIASFVLMVITLVFGGFGTVSVVSAAVGAMAPQYGIVGAVMLAAGVVAGIGMFQTVRGIRRRRRRPLSSFTPVAVFDRAHGVYRAGTGQILAPLDQVRFERRMQITSSSSALVAVTPVGAHVLKRGNPFGGGIGTLDQVLNALMGGRHG</sequence>
<evidence type="ECO:0000256" key="1">
    <source>
        <dbReference type="SAM" id="Phobius"/>
    </source>
</evidence>
<dbReference type="EMBL" id="LR134356">
    <property type="protein sequence ID" value="VEG54370.1"/>
    <property type="molecule type" value="Genomic_DNA"/>
</dbReference>
<name>A0A448IPQ1_MYCAU</name>
<gene>
    <name evidence="2" type="ORF">NCTC10437_02436</name>
</gene>
<dbReference type="RefSeq" id="WP_197724228.1">
    <property type="nucleotide sequence ID" value="NZ_CVQQ01000023.1"/>
</dbReference>
<evidence type="ECO:0008006" key="4">
    <source>
        <dbReference type="Google" id="ProtNLM"/>
    </source>
</evidence>
<dbReference type="Proteomes" id="UP000279306">
    <property type="component" value="Chromosome"/>
</dbReference>
<feature type="transmembrane region" description="Helical" evidence="1">
    <location>
        <begin position="69"/>
        <end position="91"/>
    </location>
</feature>
<keyword evidence="1" id="KW-0812">Transmembrane</keyword>
<feature type="transmembrane region" description="Helical" evidence="1">
    <location>
        <begin position="40"/>
        <end position="63"/>
    </location>
</feature>